<evidence type="ECO:0000256" key="1">
    <source>
        <dbReference type="ARBA" id="ARBA00010790"/>
    </source>
</evidence>
<dbReference type="GO" id="GO:0016614">
    <property type="term" value="F:oxidoreductase activity, acting on CH-OH group of donors"/>
    <property type="evidence" value="ECO:0007669"/>
    <property type="project" value="InterPro"/>
</dbReference>
<dbReference type="GeneID" id="20711056"/>
<proteinExistence type="inferred from homology"/>
<protein>
    <submittedName>
        <fullName evidence="4">Choline dehydrogenase</fullName>
    </submittedName>
</protein>
<gene>
    <name evidence="4" type="ORF">VDAG_09593</name>
</gene>
<name>G2XHU3_VERDV</name>
<dbReference type="RefSeq" id="XP_009656849.1">
    <property type="nucleotide sequence ID" value="XM_009658554.1"/>
</dbReference>
<dbReference type="Pfam" id="PF05199">
    <property type="entry name" value="GMC_oxred_C"/>
    <property type="match status" value="1"/>
</dbReference>
<evidence type="ECO:0000313" key="4">
    <source>
        <dbReference type="EMBL" id="EGY19391.1"/>
    </source>
</evidence>
<evidence type="ECO:0000259" key="3">
    <source>
        <dbReference type="PROSITE" id="PS00624"/>
    </source>
</evidence>
<dbReference type="InterPro" id="IPR000172">
    <property type="entry name" value="GMC_OxRdtase_N"/>
</dbReference>
<dbReference type="AlphaFoldDB" id="G2XHU3"/>
<dbReference type="PANTHER" id="PTHR11552">
    <property type="entry name" value="GLUCOSE-METHANOL-CHOLINE GMC OXIDOREDUCTASE"/>
    <property type="match status" value="1"/>
</dbReference>
<dbReference type="OrthoDB" id="269227at2759"/>
<accession>G2XHU3</accession>
<dbReference type="InParanoid" id="G2XHU3"/>
<dbReference type="PROSITE" id="PS00624">
    <property type="entry name" value="GMC_OXRED_2"/>
    <property type="match status" value="1"/>
</dbReference>
<dbReference type="GO" id="GO:0050660">
    <property type="term" value="F:flavin adenine dinucleotide binding"/>
    <property type="evidence" value="ECO:0007669"/>
    <property type="project" value="InterPro"/>
</dbReference>
<dbReference type="EMBL" id="DS572722">
    <property type="protein sequence ID" value="EGY19391.1"/>
    <property type="molecule type" value="Genomic_DNA"/>
</dbReference>
<evidence type="ECO:0000313" key="5">
    <source>
        <dbReference type="Proteomes" id="UP000001611"/>
    </source>
</evidence>
<dbReference type="Gene3D" id="3.50.50.60">
    <property type="entry name" value="FAD/NAD(P)-binding domain"/>
    <property type="match status" value="1"/>
</dbReference>
<evidence type="ECO:0000256" key="2">
    <source>
        <dbReference type="PIRSR" id="PIRSR000137-2"/>
    </source>
</evidence>
<feature type="binding site" evidence="2">
    <location>
        <position position="229"/>
    </location>
    <ligand>
        <name>FAD</name>
        <dbReference type="ChEBI" id="CHEBI:57692"/>
    </ligand>
</feature>
<dbReference type="Pfam" id="PF00732">
    <property type="entry name" value="GMC_oxred_N"/>
    <property type="match status" value="1"/>
</dbReference>
<sequence length="527" mass="58033">MATTDNLPAADVNKYDYVIVGGGTAGCVIAARLAEYLPRKNILLIEAGPSDFTDDRVLDLRKWLGLLGGELDYDYPTTEQPMGNSHIRHSRAKVLGGCSSHNTLISFRPFEHDLDIWQSLGAKGWTFPVFMRVLDRLRNTVQPVHARHRNQLCKDWVLACSSALNVPVIPDFNRHIKDTGSLTEGVGFFSVSYNPDNGQRSSASVAYIHPILRGEEKRPNLTVLTNAWVSRINVKDDAVTGINLTLKDGTSHTVNAKAETILCAGAVDTPRLMLHSGLGPAQQLRDLGIEVVRDIPGVGENLQDHPESIILWELNKKVPENQTTMDSDAGIFLRREAPNAGATQSAANPQGLAEGQIADVMMHCYQIPFTLNTGRLGYPEMKDGYTFCMTPNIPRPRSRGRIYLTSADPKVKPALDFRYFTDPEGYDAATLVYGMRAARKVAEQAPFKDWIAKEVAPGPDIQTDEALSEYARRAAHTVYHPCGTTKMGDVHRTAWLSLTSISSSARCAELILEEAEALNAEKAQARL</sequence>
<dbReference type="OMA" id="NHFESCA"/>
<dbReference type="KEGG" id="vda:VDAG_09593"/>
<keyword evidence="5" id="KW-1185">Reference proteome</keyword>
<comment type="cofactor">
    <cofactor evidence="2">
        <name>FAD</name>
        <dbReference type="ChEBI" id="CHEBI:57692"/>
    </cofactor>
</comment>
<feature type="domain" description="Glucose-methanol-choline oxidoreductase N-terminal" evidence="3">
    <location>
        <begin position="265"/>
        <end position="279"/>
    </location>
</feature>
<dbReference type="PIRSF" id="PIRSF000137">
    <property type="entry name" value="Alcohol_oxidase"/>
    <property type="match status" value="1"/>
</dbReference>
<feature type="binding site" evidence="2">
    <location>
        <position position="94"/>
    </location>
    <ligand>
        <name>FAD</name>
        <dbReference type="ChEBI" id="CHEBI:57692"/>
    </ligand>
</feature>
<keyword evidence="2" id="KW-0285">Flavoprotein</keyword>
<reference evidence="4 5" key="1">
    <citation type="submission" date="2008-03" db="EMBL/GenBank/DDBJ databases">
        <title>The Genome Sequence of Verticillium dahliae VdLs.17.</title>
        <authorList>
            <consortium name="The Broad Institute Genome Sequencing Platform"/>
            <person name="Ma L.-J.J."/>
            <person name="Klosterman S.J."/>
            <person name="Subbarao K."/>
            <person name="Dobinson K."/>
            <person name="Veronese P."/>
            <person name="Kang S."/>
            <person name="Gold S.E."/>
            <person name="Young S."/>
            <person name="Jaffe D."/>
            <person name="Gnerre S."/>
            <person name="Berlin A."/>
            <person name="Heiman D."/>
            <person name="Hepburn T."/>
            <person name="Sykes S."/>
            <person name="Alvarado L."/>
            <person name="Kodira C.D."/>
            <person name="Lander E."/>
            <person name="Galagan J."/>
            <person name="Nusbaum C."/>
            <person name="Birren B."/>
        </authorList>
    </citation>
    <scope>NUCLEOTIDE SEQUENCE [LARGE SCALE GENOMIC DNA]</scope>
    <source>
        <strain evidence="5">VdLs.17 / ATCC MYA-4575 / FGSC 10137</strain>
    </source>
</reference>
<dbReference type="Proteomes" id="UP000001611">
    <property type="component" value="Chromosome 7"/>
</dbReference>
<dbReference type="SUPFAM" id="SSF51905">
    <property type="entry name" value="FAD/NAD(P)-binding domain"/>
    <property type="match status" value="1"/>
</dbReference>
<dbReference type="HOGENOM" id="CLU_002865_7_1_1"/>
<dbReference type="InterPro" id="IPR036188">
    <property type="entry name" value="FAD/NAD-bd_sf"/>
</dbReference>
<organism evidence="4 5">
    <name type="scientific">Verticillium dahliae (strain VdLs.17 / ATCC MYA-4575 / FGSC 10137)</name>
    <name type="common">Verticillium wilt</name>
    <dbReference type="NCBI Taxonomy" id="498257"/>
    <lineage>
        <taxon>Eukaryota</taxon>
        <taxon>Fungi</taxon>
        <taxon>Dikarya</taxon>
        <taxon>Ascomycota</taxon>
        <taxon>Pezizomycotina</taxon>
        <taxon>Sordariomycetes</taxon>
        <taxon>Hypocreomycetidae</taxon>
        <taxon>Glomerellales</taxon>
        <taxon>Plectosphaerellaceae</taxon>
        <taxon>Verticillium</taxon>
    </lineage>
</organism>
<comment type="similarity">
    <text evidence="1">Belongs to the GMC oxidoreductase family.</text>
</comment>
<dbReference type="Gene3D" id="3.30.560.10">
    <property type="entry name" value="Glucose Oxidase, domain 3"/>
    <property type="match status" value="1"/>
</dbReference>
<dbReference type="InterPro" id="IPR007867">
    <property type="entry name" value="GMC_OxRtase_C"/>
</dbReference>
<keyword evidence="2" id="KW-0274">FAD</keyword>
<dbReference type="SUPFAM" id="SSF54373">
    <property type="entry name" value="FAD-linked reductases, C-terminal domain"/>
    <property type="match status" value="1"/>
</dbReference>
<dbReference type="PANTHER" id="PTHR11552:SF152">
    <property type="entry name" value="OXIDASE (CODA), PUTATIVE (AFU_ORTHOLOGUE AFUA_8G04090)-RELATED"/>
    <property type="match status" value="1"/>
</dbReference>
<dbReference type="eggNOG" id="KOG1238">
    <property type="taxonomic scope" value="Eukaryota"/>
</dbReference>
<dbReference type="InterPro" id="IPR012132">
    <property type="entry name" value="GMC_OxRdtase"/>
</dbReference>